<reference evidence="3 4" key="1">
    <citation type="journal article" date="2019" name="Int. J. Syst. Evol. Microbiol.">
        <title>The Global Catalogue of Microorganisms (GCM) 10K type strain sequencing project: providing services to taxonomists for standard genome sequencing and annotation.</title>
        <authorList>
            <consortium name="The Broad Institute Genomics Platform"/>
            <consortium name="The Broad Institute Genome Sequencing Center for Infectious Disease"/>
            <person name="Wu L."/>
            <person name="Ma J."/>
        </authorList>
    </citation>
    <scope>NUCLEOTIDE SEQUENCE [LARGE SCALE GENOMIC DNA]</scope>
    <source>
        <strain evidence="3 4">JCM 15115</strain>
    </source>
</reference>
<feature type="compositionally biased region" description="Basic and acidic residues" evidence="1">
    <location>
        <begin position="7"/>
        <end position="25"/>
    </location>
</feature>
<protein>
    <submittedName>
        <fullName evidence="3">Uncharacterized protein</fullName>
    </submittedName>
</protein>
<evidence type="ECO:0000313" key="3">
    <source>
        <dbReference type="EMBL" id="GAA0610193.1"/>
    </source>
</evidence>
<keyword evidence="2" id="KW-0812">Transmembrane</keyword>
<sequence length="99" mass="11202">MQQKADVSGEKENAFSSKRYDDARKAESEDILARIKSETGSGASGLITRSFHRGREHLKASELDHQDRVEVWATRIGRILGLILMLAMMVWLVLYLLQA</sequence>
<organism evidence="3 4">
    <name type="scientific">Paenochrobactrum glaciei</name>
    <dbReference type="NCBI Taxonomy" id="486407"/>
    <lineage>
        <taxon>Bacteria</taxon>
        <taxon>Pseudomonadati</taxon>
        <taxon>Pseudomonadota</taxon>
        <taxon>Alphaproteobacteria</taxon>
        <taxon>Hyphomicrobiales</taxon>
        <taxon>Brucellaceae</taxon>
        <taxon>Paenochrobactrum</taxon>
    </lineage>
</organism>
<feature type="transmembrane region" description="Helical" evidence="2">
    <location>
        <begin position="76"/>
        <end position="97"/>
    </location>
</feature>
<evidence type="ECO:0000313" key="4">
    <source>
        <dbReference type="Proteomes" id="UP001424441"/>
    </source>
</evidence>
<feature type="region of interest" description="Disordered" evidence="1">
    <location>
        <begin position="1"/>
        <end position="25"/>
    </location>
</feature>
<proteinExistence type="predicted"/>
<keyword evidence="2" id="KW-1133">Transmembrane helix</keyword>
<keyword evidence="4" id="KW-1185">Reference proteome</keyword>
<gene>
    <name evidence="3" type="ORF">GCM10008943_27200</name>
</gene>
<evidence type="ECO:0000256" key="2">
    <source>
        <dbReference type="SAM" id="Phobius"/>
    </source>
</evidence>
<dbReference type="EMBL" id="BAAADE010000007">
    <property type="protein sequence ID" value="GAA0610193.1"/>
    <property type="molecule type" value="Genomic_DNA"/>
</dbReference>
<name>A0ABN1GF73_9HYPH</name>
<keyword evidence="2" id="KW-0472">Membrane</keyword>
<accession>A0ABN1GF73</accession>
<comment type="caution">
    <text evidence="3">The sequence shown here is derived from an EMBL/GenBank/DDBJ whole genome shotgun (WGS) entry which is preliminary data.</text>
</comment>
<evidence type="ECO:0000256" key="1">
    <source>
        <dbReference type="SAM" id="MobiDB-lite"/>
    </source>
</evidence>
<dbReference type="Proteomes" id="UP001424441">
    <property type="component" value="Unassembled WGS sequence"/>
</dbReference>